<sequence>MVQPESSKDARQRSIGYDAEDRSFPEYRHAQEDRLFRAPGDPTLRDSKSKDNEAMARSEEELQTFESSRVFSIDRSRSHPFGKQHNRGSTRLSDARVTQYDSSRAVERPEEHYPTAAGQAPVAYGLPPLTRDNAVDEAGENKAERKLNLLDLVSQLRDRDI</sequence>
<proteinExistence type="predicted"/>
<dbReference type="GeneID" id="10028516"/>
<dbReference type="HOGENOM" id="CLU_1643287_0_0_1"/>
<protein>
    <submittedName>
        <fullName evidence="2">Uncharacterized protein</fullName>
    </submittedName>
</protein>
<evidence type="ECO:0000256" key="1">
    <source>
        <dbReference type="SAM" id="MobiDB-lite"/>
    </source>
</evidence>
<dbReference type="eggNOG" id="ENOG502RQUI">
    <property type="taxonomic scope" value="Eukaryota"/>
</dbReference>
<feature type="compositionally biased region" description="Basic and acidic residues" evidence="1">
    <location>
        <begin position="104"/>
        <end position="113"/>
    </location>
</feature>
<dbReference type="Proteomes" id="UP000002669">
    <property type="component" value="Unassembled WGS sequence"/>
</dbReference>
<dbReference type="OrthoDB" id="4173209at2759"/>
<dbReference type="InParanoid" id="E4UY46"/>
<feature type="compositionally biased region" description="Basic and acidic residues" evidence="1">
    <location>
        <begin position="19"/>
        <end position="36"/>
    </location>
</feature>
<dbReference type="VEuPathDB" id="FungiDB:MGYG_05826"/>
<evidence type="ECO:0000313" key="3">
    <source>
        <dbReference type="Proteomes" id="UP000002669"/>
    </source>
</evidence>
<feature type="compositionally biased region" description="Basic residues" evidence="1">
    <location>
        <begin position="78"/>
        <end position="88"/>
    </location>
</feature>
<dbReference type="EMBL" id="DS989825">
    <property type="protein sequence ID" value="EFR02826.1"/>
    <property type="molecule type" value="Genomic_DNA"/>
</dbReference>
<evidence type="ECO:0000313" key="2">
    <source>
        <dbReference type="EMBL" id="EFR02826.1"/>
    </source>
</evidence>
<organism evidence="3">
    <name type="scientific">Arthroderma gypseum (strain ATCC MYA-4604 / CBS 118893)</name>
    <name type="common">Microsporum gypseum</name>
    <dbReference type="NCBI Taxonomy" id="535722"/>
    <lineage>
        <taxon>Eukaryota</taxon>
        <taxon>Fungi</taxon>
        <taxon>Dikarya</taxon>
        <taxon>Ascomycota</taxon>
        <taxon>Pezizomycotina</taxon>
        <taxon>Eurotiomycetes</taxon>
        <taxon>Eurotiomycetidae</taxon>
        <taxon>Onygenales</taxon>
        <taxon>Arthrodermataceae</taxon>
        <taxon>Nannizzia</taxon>
    </lineage>
</organism>
<dbReference type="RefSeq" id="XP_003173237.1">
    <property type="nucleotide sequence ID" value="XM_003173189.1"/>
</dbReference>
<name>E4UY46_ARTGP</name>
<feature type="compositionally biased region" description="Basic and acidic residues" evidence="1">
    <location>
        <begin position="1"/>
        <end position="12"/>
    </location>
</feature>
<dbReference type="AlphaFoldDB" id="E4UY46"/>
<feature type="region of interest" description="Disordered" evidence="1">
    <location>
        <begin position="1"/>
        <end position="133"/>
    </location>
</feature>
<reference evidence="3" key="1">
    <citation type="journal article" date="2012" name="MBio">
        <title>Comparative genome analysis of Trichophyton rubrum and related dermatophytes reveals candidate genes involved in infection.</title>
        <authorList>
            <person name="Martinez D.A."/>
            <person name="Oliver B.G."/>
            <person name="Graeser Y."/>
            <person name="Goldberg J.M."/>
            <person name="Li W."/>
            <person name="Martinez-Rossi N.M."/>
            <person name="Monod M."/>
            <person name="Shelest E."/>
            <person name="Barton R.C."/>
            <person name="Birch E."/>
            <person name="Brakhage A.A."/>
            <person name="Chen Z."/>
            <person name="Gurr S.J."/>
            <person name="Heiman D."/>
            <person name="Heitman J."/>
            <person name="Kosti I."/>
            <person name="Rossi A."/>
            <person name="Saif S."/>
            <person name="Samalova M."/>
            <person name="Saunders C.W."/>
            <person name="Shea T."/>
            <person name="Summerbell R.C."/>
            <person name="Xu J."/>
            <person name="Young S."/>
            <person name="Zeng Q."/>
            <person name="Birren B.W."/>
            <person name="Cuomo C.A."/>
            <person name="White T.C."/>
        </authorList>
    </citation>
    <scope>NUCLEOTIDE SEQUENCE [LARGE SCALE GENOMIC DNA]</scope>
    <source>
        <strain evidence="3">ATCC MYA-4604 / CBS 118893</strain>
    </source>
</reference>
<gene>
    <name evidence="2" type="ORF">MGYG_05826</name>
</gene>
<feature type="compositionally biased region" description="Basic and acidic residues" evidence="1">
    <location>
        <begin position="43"/>
        <end position="60"/>
    </location>
</feature>
<keyword evidence="3" id="KW-1185">Reference proteome</keyword>
<accession>E4UY46</accession>